<evidence type="ECO:0000313" key="1">
    <source>
        <dbReference type="EMBL" id="ERT06063.1"/>
    </source>
</evidence>
<sequence>MKIPTSSLFTAVIDEHITSCKKVAAIAPMLMQRINEQVHR</sequence>
<reference evidence="1 2" key="1">
    <citation type="journal article" date="2013" name="Front. Microbiol.">
        <title>Comparative genomic analyses of the cyanobacterium, Lyngbya aestuarii BL J, a powerful hydrogen producer.</title>
        <authorList>
            <person name="Kothari A."/>
            <person name="Vaughn M."/>
            <person name="Garcia-Pichel F."/>
        </authorList>
    </citation>
    <scope>NUCLEOTIDE SEQUENCE [LARGE SCALE GENOMIC DNA]</scope>
    <source>
        <strain evidence="1 2">BL J</strain>
    </source>
</reference>
<proteinExistence type="predicted"/>
<organism evidence="1 2">
    <name type="scientific">Lyngbya aestuarii BL J</name>
    <dbReference type="NCBI Taxonomy" id="1348334"/>
    <lineage>
        <taxon>Bacteria</taxon>
        <taxon>Bacillati</taxon>
        <taxon>Cyanobacteriota</taxon>
        <taxon>Cyanophyceae</taxon>
        <taxon>Oscillatoriophycideae</taxon>
        <taxon>Oscillatoriales</taxon>
        <taxon>Microcoleaceae</taxon>
        <taxon>Lyngbya</taxon>
    </lineage>
</organism>
<dbReference type="AlphaFoldDB" id="U7QDY1"/>
<gene>
    <name evidence="1" type="ORF">M595_3984</name>
</gene>
<name>U7QDY1_9CYAN</name>
<keyword evidence="2" id="KW-1185">Reference proteome</keyword>
<protein>
    <submittedName>
        <fullName evidence="1">Uncharacterized protein</fullName>
    </submittedName>
</protein>
<accession>U7QDY1</accession>
<comment type="caution">
    <text evidence="1">The sequence shown here is derived from an EMBL/GenBank/DDBJ whole genome shotgun (WGS) entry which is preliminary data.</text>
</comment>
<dbReference type="EMBL" id="AUZM01000043">
    <property type="protein sequence ID" value="ERT06063.1"/>
    <property type="molecule type" value="Genomic_DNA"/>
</dbReference>
<evidence type="ECO:0000313" key="2">
    <source>
        <dbReference type="Proteomes" id="UP000017127"/>
    </source>
</evidence>
<dbReference type="Proteomes" id="UP000017127">
    <property type="component" value="Unassembled WGS sequence"/>
</dbReference>